<gene>
    <name evidence="2" type="ORF">MUK42_11925</name>
</gene>
<name>A0A9E7KH09_9LILI</name>
<feature type="region of interest" description="Disordered" evidence="1">
    <location>
        <begin position="87"/>
        <end position="116"/>
    </location>
</feature>
<evidence type="ECO:0000313" key="2">
    <source>
        <dbReference type="EMBL" id="URE15305.1"/>
    </source>
</evidence>
<reference evidence="2" key="1">
    <citation type="submission" date="2022-05" db="EMBL/GenBank/DDBJ databases">
        <title>The Musa troglodytarum L. genome provides insights into the mechanism of non-climacteric behaviour and enrichment of carotenoids.</title>
        <authorList>
            <person name="Wang J."/>
        </authorList>
    </citation>
    <scope>NUCLEOTIDE SEQUENCE</scope>
    <source>
        <tissue evidence="2">Leaf</tissue>
    </source>
</reference>
<dbReference type="Proteomes" id="UP001055439">
    <property type="component" value="Chromosome 7"/>
</dbReference>
<protein>
    <submittedName>
        <fullName evidence="2">Adaptin N terminal region</fullName>
    </submittedName>
</protein>
<evidence type="ECO:0000313" key="3">
    <source>
        <dbReference type="Proteomes" id="UP001055439"/>
    </source>
</evidence>
<proteinExistence type="predicted"/>
<keyword evidence="3" id="KW-1185">Reference proteome</keyword>
<dbReference type="EMBL" id="CP097509">
    <property type="protein sequence ID" value="URE15305.1"/>
    <property type="molecule type" value="Genomic_DNA"/>
</dbReference>
<sequence>MNSFRSLQSAPDPAHVLLCAHGEDLLTFRKILSYIIELSKYDLNYDIVLHAAPGYEPLPQPCSLHAKNINLCTKFGYETKQPDLKMDKSNSFGTDDPDISSGSSFEESGSVYDSHHSVINSDGEGDITASDSNEIEHSSLVSMHDTRDDRENTLINISDASADYDQVNQSANLLPTDIVSCILSIEEIASLDPGQRVKIVIQVRFHHHLLPFKLAVLCNGKKYLTKLWPDIGYFLRLLSMSLNALIEKEQQLPGMFEYSKRCTFTDRMEKIDSEKDESSLHADKITLISQTLASIRFSAILMFALYAWTSQFLSPSMMHQACAYDSVGKY</sequence>
<accession>A0A9E7KH09</accession>
<dbReference type="OrthoDB" id="10254310at2759"/>
<evidence type="ECO:0000256" key="1">
    <source>
        <dbReference type="SAM" id="MobiDB-lite"/>
    </source>
</evidence>
<feature type="compositionally biased region" description="Low complexity" evidence="1">
    <location>
        <begin position="100"/>
        <end position="110"/>
    </location>
</feature>
<dbReference type="AlphaFoldDB" id="A0A9E7KH09"/>
<organism evidence="2 3">
    <name type="scientific">Musa troglodytarum</name>
    <name type="common">fe'i banana</name>
    <dbReference type="NCBI Taxonomy" id="320322"/>
    <lineage>
        <taxon>Eukaryota</taxon>
        <taxon>Viridiplantae</taxon>
        <taxon>Streptophyta</taxon>
        <taxon>Embryophyta</taxon>
        <taxon>Tracheophyta</taxon>
        <taxon>Spermatophyta</taxon>
        <taxon>Magnoliopsida</taxon>
        <taxon>Liliopsida</taxon>
        <taxon>Zingiberales</taxon>
        <taxon>Musaceae</taxon>
        <taxon>Musa</taxon>
    </lineage>
</organism>